<keyword evidence="5 7" id="KW-1133">Transmembrane helix</keyword>
<evidence type="ECO:0000259" key="9">
    <source>
        <dbReference type="PROSITE" id="PS50928"/>
    </source>
</evidence>
<evidence type="ECO:0000256" key="1">
    <source>
        <dbReference type="ARBA" id="ARBA00004651"/>
    </source>
</evidence>
<keyword evidence="11" id="KW-1185">Reference proteome</keyword>
<dbReference type="Proteomes" id="UP000196778">
    <property type="component" value="Unassembled WGS sequence"/>
</dbReference>
<proteinExistence type="inferred from homology"/>
<dbReference type="Pfam" id="PF00528">
    <property type="entry name" value="BPD_transp_1"/>
    <property type="match status" value="1"/>
</dbReference>
<dbReference type="GO" id="GO:0055085">
    <property type="term" value="P:transmembrane transport"/>
    <property type="evidence" value="ECO:0007669"/>
    <property type="project" value="InterPro"/>
</dbReference>
<dbReference type="EMBL" id="FUKR01000076">
    <property type="protein sequence ID" value="SJN42073.1"/>
    <property type="molecule type" value="Genomic_DNA"/>
</dbReference>
<keyword evidence="6 7" id="KW-0472">Membrane</keyword>
<evidence type="ECO:0000313" key="11">
    <source>
        <dbReference type="Proteomes" id="UP000196778"/>
    </source>
</evidence>
<evidence type="ECO:0000256" key="4">
    <source>
        <dbReference type="ARBA" id="ARBA00022692"/>
    </source>
</evidence>
<feature type="transmembrane region" description="Helical" evidence="7">
    <location>
        <begin position="39"/>
        <end position="60"/>
    </location>
</feature>
<evidence type="ECO:0000256" key="7">
    <source>
        <dbReference type="RuleBase" id="RU363032"/>
    </source>
</evidence>
<evidence type="ECO:0000256" key="2">
    <source>
        <dbReference type="ARBA" id="ARBA00022448"/>
    </source>
</evidence>
<dbReference type="PANTHER" id="PTHR32243">
    <property type="entry name" value="MALTOSE TRANSPORT SYSTEM PERMEASE-RELATED"/>
    <property type="match status" value="1"/>
</dbReference>
<dbReference type="RefSeq" id="WP_087138612.1">
    <property type="nucleotide sequence ID" value="NZ_FUKR01000076.1"/>
</dbReference>
<dbReference type="SUPFAM" id="SSF161098">
    <property type="entry name" value="MetI-like"/>
    <property type="match status" value="1"/>
</dbReference>
<comment type="subcellular location">
    <subcellularLocation>
        <location evidence="1 7">Cell membrane</location>
        <topology evidence="1 7">Multi-pass membrane protein</topology>
    </subcellularLocation>
</comment>
<evidence type="ECO:0000256" key="3">
    <source>
        <dbReference type="ARBA" id="ARBA00022475"/>
    </source>
</evidence>
<gene>
    <name evidence="10" type="ORF">FM119_13070</name>
</gene>
<feature type="transmembrane region" description="Helical" evidence="7">
    <location>
        <begin position="168"/>
        <end position="190"/>
    </location>
</feature>
<evidence type="ECO:0000256" key="5">
    <source>
        <dbReference type="ARBA" id="ARBA00022989"/>
    </source>
</evidence>
<reference evidence="11" key="1">
    <citation type="submission" date="2017-02" db="EMBL/GenBank/DDBJ databases">
        <authorList>
            <person name="Dridi B."/>
        </authorList>
    </citation>
    <scope>NUCLEOTIDE SEQUENCE [LARGE SCALE GENOMIC DNA]</scope>
    <source>
        <strain evidence="11">EB411</strain>
    </source>
</reference>
<name>A0A1R4KDJ8_9MICO</name>
<dbReference type="CDD" id="cd06261">
    <property type="entry name" value="TM_PBP2"/>
    <property type="match status" value="1"/>
</dbReference>
<dbReference type="InterPro" id="IPR035906">
    <property type="entry name" value="MetI-like_sf"/>
</dbReference>
<dbReference type="GO" id="GO:0005886">
    <property type="term" value="C:plasma membrane"/>
    <property type="evidence" value="ECO:0007669"/>
    <property type="project" value="UniProtKB-SubCell"/>
</dbReference>
<dbReference type="InterPro" id="IPR050901">
    <property type="entry name" value="BP-dep_ABC_trans_perm"/>
</dbReference>
<dbReference type="PANTHER" id="PTHR32243:SF24">
    <property type="entry name" value="DIACETYLCHITOBIOSE UPTAKE SYSTEM PERMEASE PROTEIN NGCG"/>
    <property type="match status" value="1"/>
</dbReference>
<evidence type="ECO:0000313" key="10">
    <source>
        <dbReference type="EMBL" id="SJN42073.1"/>
    </source>
</evidence>
<evidence type="ECO:0000256" key="8">
    <source>
        <dbReference type="SAM" id="MobiDB-lite"/>
    </source>
</evidence>
<dbReference type="AlphaFoldDB" id="A0A1R4KDJ8"/>
<comment type="similarity">
    <text evidence="7">Belongs to the binding-protein-dependent transport system permease family.</text>
</comment>
<organism evidence="10 11">
    <name type="scientific">Mycetocola reblochoni REB411</name>
    <dbReference type="NCBI Taxonomy" id="1255698"/>
    <lineage>
        <taxon>Bacteria</taxon>
        <taxon>Bacillati</taxon>
        <taxon>Actinomycetota</taxon>
        <taxon>Actinomycetes</taxon>
        <taxon>Micrococcales</taxon>
        <taxon>Microbacteriaceae</taxon>
        <taxon>Mycetocola</taxon>
    </lineage>
</organism>
<keyword evidence="2 7" id="KW-0813">Transport</keyword>
<protein>
    <submittedName>
        <fullName evidence="10">Sugar ABC transporter permease</fullName>
    </submittedName>
</protein>
<feature type="domain" description="ABC transmembrane type-1" evidence="9">
    <location>
        <begin position="99"/>
        <end position="291"/>
    </location>
</feature>
<evidence type="ECO:0000256" key="6">
    <source>
        <dbReference type="ARBA" id="ARBA00023136"/>
    </source>
</evidence>
<feature type="transmembrane region" description="Helical" evidence="7">
    <location>
        <begin position="99"/>
        <end position="122"/>
    </location>
</feature>
<feature type="region of interest" description="Disordered" evidence="8">
    <location>
        <begin position="1"/>
        <end position="30"/>
    </location>
</feature>
<feature type="transmembrane region" description="Helical" evidence="7">
    <location>
        <begin position="270"/>
        <end position="291"/>
    </location>
</feature>
<accession>A0A1R4KDJ8</accession>
<dbReference type="InterPro" id="IPR000515">
    <property type="entry name" value="MetI-like"/>
</dbReference>
<feature type="transmembrane region" description="Helical" evidence="7">
    <location>
        <begin position="211"/>
        <end position="236"/>
    </location>
</feature>
<dbReference type="OrthoDB" id="61122at2"/>
<dbReference type="PROSITE" id="PS50928">
    <property type="entry name" value="ABC_TM1"/>
    <property type="match status" value="1"/>
</dbReference>
<dbReference type="Gene3D" id="1.10.3720.10">
    <property type="entry name" value="MetI-like"/>
    <property type="match status" value="1"/>
</dbReference>
<keyword evidence="4 7" id="KW-0812">Transmembrane</keyword>
<feature type="transmembrane region" description="Helical" evidence="7">
    <location>
        <begin position="134"/>
        <end position="156"/>
    </location>
</feature>
<feature type="compositionally biased region" description="Low complexity" evidence="8">
    <location>
        <begin position="1"/>
        <end position="16"/>
    </location>
</feature>
<sequence>MTAPALSPTAAPTTARPPRRRRRRGTDSGSRRLSVQRTLLTVTVILIVVVQVYPLLWLLMTSFRTAADFAGGNPFALPTSFTLDNYARAFENGDLLLNIVNSLIVTLGSSALIVVAGMMAAYALQVLGFRFSGLVRSLFLLGIIVPVQIALVPLFIDYSQVGLLDTHLSMIIPLAAFALPMAVYLFSSFYEYIPREMYEAASLDGAGPYRIFTRITAPLSVNTIITVVLVNSIFIWNDFIFANTFVLSDGLKTIPLGLQNYIGAMGNTDWTATFAAVCVTVTPLLLVFLVLNKAMIQGLEGGATKG</sequence>
<keyword evidence="3" id="KW-1003">Cell membrane</keyword>